<evidence type="ECO:0000256" key="1">
    <source>
        <dbReference type="SAM" id="MobiDB-lite"/>
    </source>
</evidence>
<proteinExistence type="predicted"/>
<evidence type="ECO:0000313" key="2">
    <source>
        <dbReference type="EMBL" id="VDN20551.1"/>
    </source>
</evidence>
<feature type="region of interest" description="Disordered" evidence="1">
    <location>
        <begin position="1"/>
        <end position="29"/>
    </location>
</feature>
<protein>
    <submittedName>
        <fullName evidence="2">Uncharacterized protein</fullName>
    </submittedName>
</protein>
<organism evidence="2 3">
    <name type="scientific">Dibothriocephalus latus</name>
    <name type="common">Fish tapeworm</name>
    <name type="synonym">Diphyllobothrium latum</name>
    <dbReference type="NCBI Taxonomy" id="60516"/>
    <lineage>
        <taxon>Eukaryota</taxon>
        <taxon>Metazoa</taxon>
        <taxon>Spiralia</taxon>
        <taxon>Lophotrochozoa</taxon>
        <taxon>Platyhelminthes</taxon>
        <taxon>Cestoda</taxon>
        <taxon>Eucestoda</taxon>
        <taxon>Diphyllobothriidea</taxon>
        <taxon>Diphyllobothriidae</taxon>
        <taxon>Dibothriocephalus</taxon>
    </lineage>
</organism>
<accession>A0A3P7MQY4</accession>
<gene>
    <name evidence="2" type="ORF">DILT_LOCUS13644</name>
</gene>
<reference evidence="2 3" key="1">
    <citation type="submission" date="2018-11" db="EMBL/GenBank/DDBJ databases">
        <authorList>
            <consortium name="Pathogen Informatics"/>
        </authorList>
    </citation>
    <scope>NUCLEOTIDE SEQUENCE [LARGE SCALE GENOMIC DNA]</scope>
</reference>
<dbReference type="AlphaFoldDB" id="A0A3P7MQY4"/>
<keyword evidence="3" id="KW-1185">Reference proteome</keyword>
<dbReference type="Proteomes" id="UP000281553">
    <property type="component" value="Unassembled WGS sequence"/>
</dbReference>
<evidence type="ECO:0000313" key="3">
    <source>
        <dbReference type="Proteomes" id="UP000281553"/>
    </source>
</evidence>
<name>A0A3P7MQY4_DIBLA</name>
<dbReference type="EMBL" id="UYRU01071042">
    <property type="protein sequence ID" value="VDN20551.1"/>
    <property type="molecule type" value="Genomic_DNA"/>
</dbReference>
<sequence>MQLSAQTSRAKSRTDASFRQPRRVKAKPARDYRQKYWSEISNFMKQASSVGDSRILYQIIRQVSGKSSTLYDSARDVNGDFILDNSAKVDCWREHIKHLLNPEFQSSLACAVSCDFVSECGVADAMQKLRNKKASGGDGKPAEICKSCVDSLVPWLHEVIGQAWRDGKAERAS</sequence>
<dbReference type="OrthoDB" id="6142323at2759"/>